<evidence type="ECO:0000256" key="4">
    <source>
        <dbReference type="ARBA" id="ARBA00022705"/>
    </source>
</evidence>
<dbReference type="GO" id="GO:0005634">
    <property type="term" value="C:nucleus"/>
    <property type="evidence" value="ECO:0007669"/>
    <property type="project" value="UniProtKB-SubCell"/>
</dbReference>
<proteinExistence type="inferred from homology"/>
<dbReference type="EC" id="2.7.7.7" evidence="10"/>
<dbReference type="InterPro" id="IPR002008">
    <property type="entry name" value="DNA_pol_X_beta-like"/>
</dbReference>
<evidence type="ECO:0000256" key="11">
    <source>
        <dbReference type="SAM" id="MobiDB-lite"/>
    </source>
</evidence>
<dbReference type="InterPro" id="IPR027421">
    <property type="entry name" value="DNA_pol_lamdba_lyase_dom_sf"/>
</dbReference>
<dbReference type="Pfam" id="PF14791">
    <property type="entry name" value="DNA_pol_B_thumb"/>
    <property type="match status" value="1"/>
</dbReference>
<comment type="caution">
    <text evidence="13">The sequence shown here is derived from an EMBL/GenBank/DDBJ whole genome shotgun (WGS) entry which is preliminary data.</text>
</comment>
<protein>
    <recommendedName>
        <fullName evidence="10">DNA polymerase</fullName>
        <ecNumber evidence="10">2.7.7.7</ecNumber>
    </recommendedName>
</protein>
<evidence type="ECO:0000256" key="6">
    <source>
        <dbReference type="ARBA" id="ARBA00022932"/>
    </source>
</evidence>
<gene>
    <name evidence="13" type="ORF">SEMRO_774_G200710.1</name>
</gene>
<dbReference type="GO" id="GO:0003887">
    <property type="term" value="F:DNA-directed DNA polymerase activity"/>
    <property type="evidence" value="ECO:0007669"/>
    <property type="project" value="UniProtKB-UniRule"/>
</dbReference>
<dbReference type="Gene3D" id="1.10.150.110">
    <property type="entry name" value="DNA polymerase beta, N-terminal domain-like"/>
    <property type="match status" value="1"/>
</dbReference>
<evidence type="ECO:0000256" key="2">
    <source>
        <dbReference type="ARBA" id="ARBA00022679"/>
    </source>
</evidence>
<evidence type="ECO:0000259" key="12">
    <source>
        <dbReference type="SMART" id="SM00483"/>
    </source>
</evidence>
<reference evidence="13" key="1">
    <citation type="submission" date="2020-06" db="EMBL/GenBank/DDBJ databases">
        <authorList>
            <consortium name="Plant Systems Biology data submission"/>
        </authorList>
    </citation>
    <scope>NUCLEOTIDE SEQUENCE</scope>
    <source>
        <strain evidence="13">D6</strain>
    </source>
</reference>
<dbReference type="GO" id="GO:0003677">
    <property type="term" value="F:DNA binding"/>
    <property type="evidence" value="ECO:0007669"/>
    <property type="project" value="UniProtKB-UniRule"/>
</dbReference>
<dbReference type="Gene3D" id="3.30.460.10">
    <property type="entry name" value="Beta Polymerase, domain 2"/>
    <property type="match status" value="1"/>
</dbReference>
<dbReference type="Pfam" id="PF10391">
    <property type="entry name" value="DNA_pol_lambd_f"/>
    <property type="match status" value="1"/>
</dbReference>
<dbReference type="Gene3D" id="1.10.150.20">
    <property type="entry name" value="5' to 3' exonuclease, C-terminal subdomain"/>
    <property type="match status" value="1"/>
</dbReference>
<dbReference type="InterPro" id="IPR022312">
    <property type="entry name" value="DNA_pol_X"/>
</dbReference>
<keyword evidence="14" id="KW-1185">Reference proteome</keyword>
<feature type="region of interest" description="Disordered" evidence="11">
    <location>
        <begin position="431"/>
        <end position="457"/>
    </location>
</feature>
<keyword evidence="7 10" id="KW-0234">DNA repair</keyword>
<dbReference type="PRINTS" id="PR00869">
    <property type="entry name" value="DNAPOLX"/>
</dbReference>
<evidence type="ECO:0000256" key="5">
    <source>
        <dbReference type="ARBA" id="ARBA00022763"/>
    </source>
</evidence>
<evidence type="ECO:0000256" key="8">
    <source>
        <dbReference type="ARBA" id="ARBA00049244"/>
    </source>
</evidence>
<keyword evidence="10" id="KW-0539">Nucleus</keyword>
<dbReference type="Gene3D" id="3.30.210.10">
    <property type="entry name" value="DNA polymerase, thumb domain"/>
    <property type="match status" value="1"/>
</dbReference>
<feature type="region of interest" description="Disordered" evidence="11">
    <location>
        <begin position="149"/>
        <end position="182"/>
    </location>
</feature>
<dbReference type="EMBL" id="CAICTM010000773">
    <property type="protein sequence ID" value="CAB9516324.1"/>
    <property type="molecule type" value="Genomic_DNA"/>
</dbReference>
<evidence type="ECO:0000256" key="9">
    <source>
        <dbReference type="PIRSR" id="PIRSR622312-50"/>
    </source>
</evidence>
<dbReference type="PANTHER" id="PTHR11276:SF28">
    <property type="entry name" value="DNA POLYMERASE LAMBDA"/>
    <property type="match status" value="1"/>
</dbReference>
<dbReference type="Proteomes" id="UP001153069">
    <property type="component" value="Unassembled WGS sequence"/>
</dbReference>
<dbReference type="InterPro" id="IPR029398">
    <property type="entry name" value="PolB_thumb"/>
</dbReference>
<dbReference type="InterPro" id="IPR043519">
    <property type="entry name" value="NT_sf"/>
</dbReference>
<dbReference type="GO" id="GO:0006303">
    <property type="term" value="P:double-strand break repair via nonhomologous end joining"/>
    <property type="evidence" value="ECO:0007669"/>
    <property type="project" value="TreeGrafter"/>
</dbReference>
<evidence type="ECO:0000256" key="10">
    <source>
        <dbReference type="RuleBase" id="RU366014"/>
    </source>
</evidence>
<dbReference type="InterPro" id="IPR037160">
    <property type="entry name" value="DNA_Pol_thumb_sf"/>
</dbReference>
<evidence type="ECO:0000313" key="14">
    <source>
        <dbReference type="Proteomes" id="UP001153069"/>
    </source>
</evidence>
<comment type="catalytic activity">
    <reaction evidence="8 10">
        <text>DNA(n) + a 2'-deoxyribonucleoside 5'-triphosphate = DNA(n+1) + diphosphate</text>
        <dbReference type="Rhea" id="RHEA:22508"/>
        <dbReference type="Rhea" id="RHEA-COMP:17339"/>
        <dbReference type="Rhea" id="RHEA-COMP:17340"/>
        <dbReference type="ChEBI" id="CHEBI:33019"/>
        <dbReference type="ChEBI" id="CHEBI:61560"/>
        <dbReference type="ChEBI" id="CHEBI:173112"/>
        <dbReference type="EC" id="2.7.7.7"/>
    </reaction>
</comment>
<dbReference type="InterPro" id="IPR002054">
    <property type="entry name" value="DNA-dir_DNA_pol_X"/>
</dbReference>
<feature type="domain" description="DNA-directed DNA polymerase X" evidence="12">
    <location>
        <begin position="183"/>
        <end position="551"/>
    </location>
</feature>
<keyword evidence="6 10" id="KW-0239">DNA-directed DNA polymerase</keyword>
<feature type="active site" description="Nucleophile; Schiff-base intermediate with DNA; for 5'-dRP lyase activity" evidence="9">
    <location>
        <position position="251"/>
    </location>
</feature>
<dbReference type="SUPFAM" id="SSF81301">
    <property type="entry name" value="Nucleotidyltransferase"/>
    <property type="match status" value="1"/>
</dbReference>
<keyword evidence="3 10" id="KW-0548">Nucleotidyltransferase</keyword>
<accession>A0A9N8E9K0</accession>
<dbReference type="CDD" id="cd00141">
    <property type="entry name" value="NT_POLXc"/>
    <property type="match status" value="1"/>
</dbReference>
<dbReference type="InterPro" id="IPR018944">
    <property type="entry name" value="DNA_pol_lambd_fingers_domain"/>
</dbReference>
<dbReference type="SUPFAM" id="SSF81585">
    <property type="entry name" value="PsbU/PolX domain-like"/>
    <property type="match status" value="1"/>
</dbReference>
<comment type="similarity">
    <text evidence="10">Belongs to the DNA polymerase type-X family.</text>
</comment>
<keyword evidence="1" id="KW-0237">DNA synthesis</keyword>
<dbReference type="PRINTS" id="PR00870">
    <property type="entry name" value="DNAPOLXBETA"/>
</dbReference>
<dbReference type="PANTHER" id="PTHR11276">
    <property type="entry name" value="DNA POLYMERASE TYPE-X FAMILY MEMBER"/>
    <property type="match status" value="1"/>
</dbReference>
<dbReference type="Pfam" id="PF14716">
    <property type="entry name" value="HHH_8"/>
    <property type="match status" value="1"/>
</dbReference>
<evidence type="ECO:0000256" key="3">
    <source>
        <dbReference type="ARBA" id="ARBA00022695"/>
    </source>
</evidence>
<keyword evidence="2 10" id="KW-0808">Transferase</keyword>
<comment type="subcellular location">
    <subcellularLocation>
        <location evidence="10">Nucleus</location>
    </subcellularLocation>
</comment>
<name>A0A9N8E9K0_9STRA</name>
<dbReference type="AlphaFoldDB" id="A0A9N8E9K0"/>
<comment type="function">
    <text evidence="10">DNA polymerase that functions in several pathways of DNA repair. Involved in base excision repair (BER) responsible for repair of lesions that give rise to abasic (AP) sites in DNA. Also contributes to DNA double-strand break repair by non-homologous end joining and homologous recombination. Has both template-dependent and template-independent (terminal transferase) DNA polymerase activities. Has also a 5'-deoxyribose-5-phosphate lyase (dRP lyase) activity.</text>
</comment>
<dbReference type="InterPro" id="IPR010996">
    <property type="entry name" value="HHH_MUS81"/>
</dbReference>
<keyword evidence="4" id="KW-0235">DNA replication</keyword>
<dbReference type="SUPFAM" id="SSF47802">
    <property type="entry name" value="DNA polymerase beta, N-terminal domain-like"/>
    <property type="match status" value="1"/>
</dbReference>
<evidence type="ECO:0000256" key="7">
    <source>
        <dbReference type="ARBA" id="ARBA00023204"/>
    </source>
</evidence>
<dbReference type="OrthoDB" id="44375at2759"/>
<dbReference type="Pfam" id="PF14792">
    <property type="entry name" value="DNA_pol_B_palm"/>
    <property type="match status" value="1"/>
</dbReference>
<dbReference type="GO" id="GO:0046872">
    <property type="term" value="F:metal ion binding"/>
    <property type="evidence" value="ECO:0007669"/>
    <property type="project" value="UniProtKB-UniRule"/>
</dbReference>
<evidence type="ECO:0000313" key="13">
    <source>
        <dbReference type="EMBL" id="CAB9516324.1"/>
    </source>
</evidence>
<keyword evidence="5 10" id="KW-0227">DNA damage</keyword>
<evidence type="ECO:0000256" key="1">
    <source>
        <dbReference type="ARBA" id="ARBA00022634"/>
    </source>
</evidence>
<organism evidence="13 14">
    <name type="scientific">Seminavis robusta</name>
    <dbReference type="NCBI Taxonomy" id="568900"/>
    <lineage>
        <taxon>Eukaryota</taxon>
        <taxon>Sar</taxon>
        <taxon>Stramenopiles</taxon>
        <taxon>Ochrophyta</taxon>
        <taxon>Bacillariophyta</taxon>
        <taxon>Bacillariophyceae</taxon>
        <taxon>Bacillariophycidae</taxon>
        <taxon>Naviculales</taxon>
        <taxon>Naviculaceae</taxon>
        <taxon>Seminavis</taxon>
    </lineage>
</organism>
<dbReference type="InterPro" id="IPR028207">
    <property type="entry name" value="DNA_pol_B_palm_palm"/>
</dbReference>
<dbReference type="SMART" id="SM00483">
    <property type="entry name" value="POLXc"/>
    <property type="match status" value="1"/>
</dbReference>
<sequence length="587" mass="67041">MSASVVTVDSDDTPDVVIFFIKLGLEMPKVRIDQLAKTAVEKGAMVVRDFEAPPSQEELQKNRKTRKRHRQLEGLPRPTHLVVDDAVKADRVAKLLKFKSVEAFEQYLRAHGMQCALPIWIIQTTGMLRAQLGRDQRWWKVDLFGSNKASSKATAKKPQSLEEAGNPGSDNEEEERGKNRRFPQNMMIADQLRIMAKLHQKAPIDRLRDPWKSYSLDKTAGRIQNLDFEVNTDTLKLVEKINGIGKSTLGKIEEILSTGTLERITVFQTLDKDRVAMREMMAIWGAGSKKATDLVKQGYRTIEDVRRGLENQELKLERNQKIGVQCFEDFREQMTRNEAEAIGNIIEQAIRRRFGRSEDKLEITIMGSYRRGKKECGDVDLIITHKDYVKTVPPLVLGEVVEVLLDEGHMAFHLTFIAGMKVRRKGDTKEGGYNYSDDNPPKPKPGKESGSSYMGVFHSPTVPGKRRRVDIKFYPHRERAFAWIHFTGCGFFNRSIRLYADVKHNLQLSDHGIFKRGVGGEKGKRLLEDASTEKDVFDFLGLEYKDPHERDCHDAVVYDDGLDEATGQKLINRDFEKFARGDCKWIE</sequence>